<dbReference type="AlphaFoldDB" id="W2SFT0"/>
<dbReference type="OMA" id="IENMATP"/>
<keyword evidence="2" id="KW-0812">Transmembrane</keyword>
<keyword evidence="4" id="KW-1185">Reference proteome</keyword>
<feature type="region of interest" description="Disordered" evidence="1">
    <location>
        <begin position="1"/>
        <end position="20"/>
    </location>
</feature>
<sequence>MDGNGSLSAAERRERRMKRILGDGENRIRKILSGPSGDEQRLPPMLEGGEYKFSALPNSENCAVDSNFTPAAGVSDTTTVPYSENKPEKCLSSLLCDSSIVSKIENMATPLNLLFGVCMRLLVMYGLTFNVLLPWILLFFGPRFLVLIHDIPKFITDVAVLVRSGNIHGIDDILKRCYAAVFFVQLFISRLLLMVCGYLFTHAGLIIFYQATSDNRTQSGGVPV</sequence>
<evidence type="ECO:0000313" key="4">
    <source>
        <dbReference type="Proteomes" id="UP000053676"/>
    </source>
</evidence>
<organism evidence="3 4">
    <name type="scientific">Necator americanus</name>
    <name type="common">Human hookworm</name>
    <dbReference type="NCBI Taxonomy" id="51031"/>
    <lineage>
        <taxon>Eukaryota</taxon>
        <taxon>Metazoa</taxon>
        <taxon>Ecdysozoa</taxon>
        <taxon>Nematoda</taxon>
        <taxon>Chromadorea</taxon>
        <taxon>Rhabditida</taxon>
        <taxon>Rhabditina</taxon>
        <taxon>Rhabditomorpha</taxon>
        <taxon>Strongyloidea</taxon>
        <taxon>Ancylostomatidae</taxon>
        <taxon>Bunostominae</taxon>
        <taxon>Necator</taxon>
    </lineage>
</organism>
<feature type="transmembrane region" description="Helical" evidence="2">
    <location>
        <begin position="191"/>
        <end position="209"/>
    </location>
</feature>
<dbReference type="OrthoDB" id="5829342at2759"/>
<feature type="transmembrane region" description="Helical" evidence="2">
    <location>
        <begin position="113"/>
        <end position="137"/>
    </location>
</feature>
<name>W2SFT0_NECAM</name>
<evidence type="ECO:0000256" key="2">
    <source>
        <dbReference type="SAM" id="Phobius"/>
    </source>
</evidence>
<proteinExistence type="predicted"/>
<evidence type="ECO:0000313" key="3">
    <source>
        <dbReference type="EMBL" id="ETN68383.1"/>
    </source>
</evidence>
<dbReference type="EMBL" id="KI669277">
    <property type="protein sequence ID" value="ETN68383.1"/>
    <property type="molecule type" value="Genomic_DNA"/>
</dbReference>
<keyword evidence="2" id="KW-1133">Transmembrane helix</keyword>
<feature type="compositionally biased region" description="Basic and acidic residues" evidence="1">
    <location>
        <begin position="10"/>
        <end position="20"/>
    </location>
</feature>
<gene>
    <name evidence="3" type="ORF">NECAME_15859</name>
</gene>
<accession>W2SFT0</accession>
<dbReference type="Proteomes" id="UP000053676">
    <property type="component" value="Unassembled WGS sequence"/>
</dbReference>
<reference evidence="4" key="1">
    <citation type="journal article" date="2014" name="Nat. Genet.">
        <title>Genome of the human hookworm Necator americanus.</title>
        <authorList>
            <person name="Tang Y.T."/>
            <person name="Gao X."/>
            <person name="Rosa B.A."/>
            <person name="Abubucker S."/>
            <person name="Hallsworth-Pepin K."/>
            <person name="Martin J."/>
            <person name="Tyagi R."/>
            <person name="Heizer E."/>
            <person name="Zhang X."/>
            <person name="Bhonagiri-Palsikar V."/>
            <person name="Minx P."/>
            <person name="Warren W.C."/>
            <person name="Wang Q."/>
            <person name="Zhan B."/>
            <person name="Hotez P.J."/>
            <person name="Sternberg P.W."/>
            <person name="Dougall A."/>
            <person name="Gaze S.T."/>
            <person name="Mulvenna J."/>
            <person name="Sotillo J."/>
            <person name="Ranganathan S."/>
            <person name="Rabelo E.M."/>
            <person name="Wilson R.K."/>
            <person name="Felgner P.L."/>
            <person name="Bethony J."/>
            <person name="Hawdon J.M."/>
            <person name="Gasser R.B."/>
            <person name="Loukas A."/>
            <person name="Mitreva M."/>
        </authorList>
    </citation>
    <scope>NUCLEOTIDE SEQUENCE [LARGE SCALE GENOMIC DNA]</scope>
</reference>
<dbReference type="KEGG" id="nai:NECAME_15859"/>
<keyword evidence="2" id="KW-0472">Membrane</keyword>
<protein>
    <submittedName>
        <fullName evidence="3">Uncharacterized protein</fullName>
    </submittedName>
</protein>
<evidence type="ECO:0000256" key="1">
    <source>
        <dbReference type="SAM" id="MobiDB-lite"/>
    </source>
</evidence>